<evidence type="ECO:0000256" key="1">
    <source>
        <dbReference type="SAM" id="MobiDB-lite"/>
    </source>
</evidence>
<feature type="compositionally biased region" description="Polar residues" evidence="1">
    <location>
        <begin position="69"/>
        <end position="79"/>
    </location>
</feature>
<keyword evidence="4" id="KW-1185">Reference proteome</keyword>
<dbReference type="AlphaFoldDB" id="A0A1I7HQW0"/>
<name>A0A1I7HQW0_9FIRM</name>
<protein>
    <submittedName>
        <fullName evidence="3">Uncharacterized protein</fullName>
    </submittedName>
</protein>
<dbReference type="RefSeq" id="WP_143096061.1">
    <property type="nucleotide sequence ID" value="NZ_FOWF01000025.1"/>
</dbReference>
<keyword evidence="2" id="KW-0472">Membrane</keyword>
<reference evidence="3 4" key="1">
    <citation type="submission" date="2016-10" db="EMBL/GenBank/DDBJ databases">
        <authorList>
            <person name="de Groot N.N."/>
        </authorList>
    </citation>
    <scope>NUCLEOTIDE SEQUENCE [LARGE SCALE GENOMIC DNA]</scope>
    <source>
        <strain evidence="3 4">KHGC13</strain>
    </source>
</reference>
<feature type="compositionally biased region" description="Low complexity" evidence="1">
    <location>
        <begin position="116"/>
        <end position="130"/>
    </location>
</feature>
<organism evidence="3 4">
    <name type="scientific">Eubacterium pyruvativorans</name>
    <dbReference type="NCBI Taxonomy" id="155865"/>
    <lineage>
        <taxon>Bacteria</taxon>
        <taxon>Bacillati</taxon>
        <taxon>Bacillota</taxon>
        <taxon>Clostridia</taxon>
        <taxon>Eubacteriales</taxon>
        <taxon>Eubacteriaceae</taxon>
        <taxon>Eubacterium</taxon>
    </lineage>
</organism>
<accession>A0A1I7HQW0</accession>
<feature type="transmembrane region" description="Helical" evidence="2">
    <location>
        <begin position="28"/>
        <end position="47"/>
    </location>
</feature>
<feature type="region of interest" description="Disordered" evidence="1">
    <location>
        <begin position="111"/>
        <end position="138"/>
    </location>
</feature>
<dbReference type="STRING" id="155865.SAMN05216515_12518"/>
<keyword evidence="2" id="KW-1133">Transmembrane helix</keyword>
<keyword evidence="2" id="KW-0812">Transmembrane</keyword>
<sequence>MKERRKKQSFSLMPELLKSTRGESIAEVLVAVLIAALAMLLAATLIVNSTGMVKRSTAHMSKAYDGISQMEQGSASGSGKASDITIRDEEGGQVLESGKVRVIRSGDLSRYTAPEADNAGADGSGSQAGNASGGNGNR</sequence>
<proteinExistence type="predicted"/>
<evidence type="ECO:0000313" key="4">
    <source>
        <dbReference type="Proteomes" id="UP000198817"/>
    </source>
</evidence>
<evidence type="ECO:0000313" key="3">
    <source>
        <dbReference type="EMBL" id="SFU63118.1"/>
    </source>
</evidence>
<evidence type="ECO:0000256" key="2">
    <source>
        <dbReference type="SAM" id="Phobius"/>
    </source>
</evidence>
<feature type="region of interest" description="Disordered" evidence="1">
    <location>
        <begin position="69"/>
        <end position="99"/>
    </location>
</feature>
<dbReference type="Proteomes" id="UP000198817">
    <property type="component" value="Unassembled WGS sequence"/>
</dbReference>
<dbReference type="EMBL" id="FPBT01000022">
    <property type="protein sequence ID" value="SFU63118.1"/>
    <property type="molecule type" value="Genomic_DNA"/>
</dbReference>
<gene>
    <name evidence="3" type="ORF">SAMN05216508_12219</name>
</gene>